<gene>
    <name evidence="3" type="ORF">C5Y98_20285</name>
</gene>
<dbReference type="PANTHER" id="PTHR30093">
    <property type="entry name" value="GENERAL SECRETION PATHWAY PROTEIN G"/>
    <property type="match status" value="1"/>
</dbReference>
<dbReference type="Proteomes" id="UP000239388">
    <property type="component" value="Unassembled WGS sequence"/>
</dbReference>
<keyword evidence="1" id="KW-1133">Transmembrane helix</keyword>
<comment type="caution">
    <text evidence="3">The sequence shown here is derived from an EMBL/GenBank/DDBJ whole genome shotgun (WGS) entry which is preliminary data.</text>
</comment>
<feature type="domain" description="DUF1559" evidence="2">
    <location>
        <begin position="57"/>
        <end position="197"/>
    </location>
</feature>
<dbReference type="AlphaFoldDB" id="A0A2S8FHX4"/>
<feature type="transmembrane region" description="Helical" evidence="1">
    <location>
        <begin position="31"/>
        <end position="53"/>
    </location>
</feature>
<proteinExistence type="predicted"/>
<dbReference type="Pfam" id="PF07596">
    <property type="entry name" value="SBP_bac_10"/>
    <property type="match status" value="1"/>
</dbReference>
<name>A0A2S8FHX4_9BACT</name>
<evidence type="ECO:0000256" key="1">
    <source>
        <dbReference type="SAM" id="Phobius"/>
    </source>
</evidence>
<reference evidence="3 4" key="1">
    <citation type="submission" date="2018-02" db="EMBL/GenBank/DDBJ databases">
        <title>Comparative genomes isolates from brazilian mangrove.</title>
        <authorList>
            <person name="Araujo J.E."/>
            <person name="Taketani R.G."/>
            <person name="Silva M.C.P."/>
            <person name="Loureco M.V."/>
            <person name="Andreote F.D."/>
        </authorList>
    </citation>
    <scope>NUCLEOTIDE SEQUENCE [LARGE SCALE GENOMIC DNA]</scope>
    <source>
        <strain evidence="3 4">NAP PRIS-MGV</strain>
    </source>
</reference>
<keyword evidence="1" id="KW-0812">Transmembrane</keyword>
<evidence type="ECO:0000313" key="3">
    <source>
        <dbReference type="EMBL" id="PQO31753.1"/>
    </source>
</evidence>
<dbReference type="RefSeq" id="WP_105356934.1">
    <property type="nucleotide sequence ID" value="NZ_PUIB01000019.1"/>
</dbReference>
<evidence type="ECO:0000259" key="2">
    <source>
        <dbReference type="Pfam" id="PF07596"/>
    </source>
</evidence>
<sequence length="258" mass="28658">MNQEANSSDNLGAPKARRYPQKSAKAWFQQLGLGAVCLLLILILIVITLPSMGTPPEAVRRSKTVTKLHEIQRALFEYEMTTQQLPPAYVTDSAGKPLFSWRVLILPYLGQQALYDKFDLTQAWDSPTNLPLVAQMPHSFQSPYAQTDRTEGMTTYQALVDVSRSRTAMKPSTGGNLIRIKDGTSQTALLMENRESPVIWTAPKDTDPAEFLANFPREDDFTPVHVAFCNGSISVIQGDVHEVFEGAMYANDGKVPPR</sequence>
<accession>A0A2S8FHX4</accession>
<evidence type="ECO:0000313" key="4">
    <source>
        <dbReference type="Proteomes" id="UP000239388"/>
    </source>
</evidence>
<organism evidence="3 4">
    <name type="scientific">Blastopirellula marina</name>
    <dbReference type="NCBI Taxonomy" id="124"/>
    <lineage>
        <taxon>Bacteria</taxon>
        <taxon>Pseudomonadati</taxon>
        <taxon>Planctomycetota</taxon>
        <taxon>Planctomycetia</taxon>
        <taxon>Pirellulales</taxon>
        <taxon>Pirellulaceae</taxon>
        <taxon>Blastopirellula</taxon>
    </lineage>
</organism>
<keyword evidence="1" id="KW-0472">Membrane</keyword>
<dbReference type="EMBL" id="PUIB01000019">
    <property type="protein sequence ID" value="PQO31753.1"/>
    <property type="molecule type" value="Genomic_DNA"/>
</dbReference>
<protein>
    <recommendedName>
        <fullName evidence="2">DUF1559 domain-containing protein</fullName>
    </recommendedName>
</protein>
<dbReference type="InterPro" id="IPR011453">
    <property type="entry name" value="DUF1559"/>
</dbReference>
<dbReference type="OrthoDB" id="285651at2"/>
<dbReference type="PANTHER" id="PTHR30093:SF2">
    <property type="entry name" value="TYPE II SECRETION SYSTEM PROTEIN H"/>
    <property type="match status" value="1"/>
</dbReference>